<protein>
    <submittedName>
        <fullName evidence="2">PiggyBac transposable element-derived protein 4</fullName>
    </submittedName>
</protein>
<organism evidence="2 3">
    <name type="scientific">Plakobranchus ocellatus</name>
    <dbReference type="NCBI Taxonomy" id="259542"/>
    <lineage>
        <taxon>Eukaryota</taxon>
        <taxon>Metazoa</taxon>
        <taxon>Spiralia</taxon>
        <taxon>Lophotrochozoa</taxon>
        <taxon>Mollusca</taxon>
        <taxon>Gastropoda</taxon>
        <taxon>Heterobranchia</taxon>
        <taxon>Euthyneura</taxon>
        <taxon>Panpulmonata</taxon>
        <taxon>Sacoglossa</taxon>
        <taxon>Placobranchoidea</taxon>
        <taxon>Plakobranchidae</taxon>
        <taxon>Plakobranchus</taxon>
    </lineage>
</organism>
<sequence length="174" mass="19673">MSTLNEFLLWACDSENNIPPKKSSLPRRRTNYRIIVAIRTNTVIIKLIEDFKGSGENITCDTFFTCLDLAERLVKDNLILVGTLRRDKTLLPETFNQKSICTLGNQRSCSGNNLFSYLSKKEKDVLLFFSSLSKKEKCLLLLFLLSGQEGKECAPPFLLSKQEGEECAPPFSPL</sequence>
<evidence type="ECO:0000259" key="1">
    <source>
        <dbReference type="Pfam" id="PF13843"/>
    </source>
</evidence>
<feature type="domain" description="PiggyBac transposable element-derived protein" evidence="1">
    <location>
        <begin position="39"/>
        <end position="134"/>
    </location>
</feature>
<proteinExistence type="predicted"/>
<accession>A0AAV4BH95</accession>
<evidence type="ECO:0000313" key="3">
    <source>
        <dbReference type="Proteomes" id="UP000735302"/>
    </source>
</evidence>
<name>A0AAV4BH95_9GAST</name>
<reference evidence="2 3" key="1">
    <citation type="journal article" date="2021" name="Elife">
        <title>Chloroplast acquisition without the gene transfer in kleptoplastic sea slugs, Plakobranchus ocellatus.</title>
        <authorList>
            <person name="Maeda T."/>
            <person name="Takahashi S."/>
            <person name="Yoshida T."/>
            <person name="Shimamura S."/>
            <person name="Takaki Y."/>
            <person name="Nagai Y."/>
            <person name="Toyoda A."/>
            <person name="Suzuki Y."/>
            <person name="Arimoto A."/>
            <person name="Ishii H."/>
            <person name="Satoh N."/>
            <person name="Nishiyama T."/>
            <person name="Hasebe M."/>
            <person name="Maruyama T."/>
            <person name="Minagawa J."/>
            <person name="Obokata J."/>
            <person name="Shigenobu S."/>
        </authorList>
    </citation>
    <scope>NUCLEOTIDE SEQUENCE [LARGE SCALE GENOMIC DNA]</scope>
</reference>
<dbReference type="InterPro" id="IPR029526">
    <property type="entry name" value="PGBD"/>
</dbReference>
<evidence type="ECO:0000313" key="2">
    <source>
        <dbReference type="EMBL" id="GFO18528.1"/>
    </source>
</evidence>
<keyword evidence="3" id="KW-1185">Reference proteome</keyword>
<gene>
    <name evidence="2" type="ORF">PoB_004503300</name>
</gene>
<dbReference type="Pfam" id="PF13843">
    <property type="entry name" value="DDE_Tnp_1_7"/>
    <property type="match status" value="1"/>
</dbReference>
<dbReference type="Proteomes" id="UP000735302">
    <property type="component" value="Unassembled WGS sequence"/>
</dbReference>
<comment type="caution">
    <text evidence="2">The sequence shown here is derived from an EMBL/GenBank/DDBJ whole genome shotgun (WGS) entry which is preliminary data.</text>
</comment>
<dbReference type="EMBL" id="BLXT01004960">
    <property type="protein sequence ID" value="GFO18528.1"/>
    <property type="molecule type" value="Genomic_DNA"/>
</dbReference>
<dbReference type="AlphaFoldDB" id="A0AAV4BH95"/>